<dbReference type="InterPro" id="IPR036582">
    <property type="entry name" value="Mao_N_sf"/>
</dbReference>
<evidence type="ECO:0000313" key="4">
    <source>
        <dbReference type="EMBL" id="AEG61206.1"/>
    </source>
</evidence>
<dbReference type="InterPro" id="IPR012854">
    <property type="entry name" value="Cu_amine_oxidase-like_N"/>
</dbReference>
<dbReference type="Pfam" id="PF07833">
    <property type="entry name" value="Cu_amine_oxidN1"/>
    <property type="match status" value="1"/>
</dbReference>
<organism evidence="4 5">
    <name type="scientific">Desulforamulus ruminis (strain ATCC 23193 / DSM 2154 / NCIMB 8452 / DL)</name>
    <name type="common">Desulfotomaculum ruminis</name>
    <dbReference type="NCBI Taxonomy" id="696281"/>
    <lineage>
        <taxon>Bacteria</taxon>
        <taxon>Bacillati</taxon>
        <taxon>Bacillota</taxon>
        <taxon>Clostridia</taxon>
        <taxon>Eubacteriales</taxon>
        <taxon>Peptococcaceae</taxon>
        <taxon>Desulforamulus</taxon>
    </lineage>
</organism>
<evidence type="ECO:0000313" key="5">
    <source>
        <dbReference type="Proteomes" id="UP000009234"/>
    </source>
</evidence>
<accession>F6DTN2</accession>
<evidence type="ECO:0000256" key="2">
    <source>
        <dbReference type="SAM" id="SignalP"/>
    </source>
</evidence>
<dbReference type="EMBL" id="CP002780">
    <property type="protein sequence ID" value="AEG61206.1"/>
    <property type="molecule type" value="Genomic_DNA"/>
</dbReference>
<protein>
    <submittedName>
        <fullName evidence="4">Copper amine oxidase-like domain-containing protein</fullName>
    </submittedName>
</protein>
<dbReference type="eggNOG" id="ENOG5033GN2">
    <property type="taxonomic scope" value="Bacteria"/>
</dbReference>
<dbReference type="HOGENOM" id="CLU_067290_0_0_9"/>
<feature type="domain" description="Copper amine oxidase-like N-terminal" evidence="3">
    <location>
        <begin position="41"/>
        <end position="113"/>
    </location>
</feature>
<proteinExistence type="predicted"/>
<dbReference type="Gene3D" id="3.30.457.10">
    <property type="entry name" value="Copper amine oxidase-like, N-terminal domain"/>
    <property type="match status" value="1"/>
</dbReference>
<feature type="coiled-coil region" evidence="1">
    <location>
        <begin position="98"/>
        <end position="135"/>
    </location>
</feature>
<gene>
    <name evidence="4" type="ordered locus">Desru_2993</name>
</gene>
<feature type="chain" id="PRO_5003333446" evidence="2">
    <location>
        <begin position="24"/>
        <end position="353"/>
    </location>
</feature>
<reference evidence="5" key="1">
    <citation type="submission" date="2011-05" db="EMBL/GenBank/DDBJ databases">
        <title>Complete sequence of Desulfotomaculum ruminis DSM 2154.</title>
        <authorList>
            <person name="Lucas S."/>
            <person name="Copeland A."/>
            <person name="Lapidus A."/>
            <person name="Cheng J.-F."/>
            <person name="Goodwin L."/>
            <person name="Pitluck S."/>
            <person name="Lu M."/>
            <person name="Detter J.C."/>
            <person name="Han C."/>
            <person name="Tapia R."/>
            <person name="Land M."/>
            <person name="Hauser L."/>
            <person name="Kyrpides N."/>
            <person name="Ivanova N."/>
            <person name="Mikhailova N."/>
            <person name="Pagani I."/>
            <person name="Stams A.J.M."/>
            <person name="Plugge C.M."/>
            <person name="Muyzer G."/>
            <person name="Kuever J."/>
            <person name="Parshina S.N."/>
            <person name="Ivanova A.E."/>
            <person name="Nazina T.N."/>
            <person name="Brambilla E."/>
            <person name="Spring S."/>
            <person name="Klenk H.-P."/>
            <person name="Woyke T."/>
        </authorList>
    </citation>
    <scope>NUCLEOTIDE SEQUENCE [LARGE SCALE GENOMIC DNA]</scope>
    <source>
        <strain evidence="5">ATCC 23193 / DSM 2154 / NCIB 8452 / DL</strain>
    </source>
</reference>
<keyword evidence="5" id="KW-1185">Reference proteome</keyword>
<dbReference type="STRING" id="696281.Desru_2993"/>
<dbReference type="OrthoDB" id="9780101at2"/>
<evidence type="ECO:0000256" key="1">
    <source>
        <dbReference type="SAM" id="Coils"/>
    </source>
</evidence>
<evidence type="ECO:0000259" key="3">
    <source>
        <dbReference type="Pfam" id="PF07833"/>
    </source>
</evidence>
<name>F6DTN2_DESRL</name>
<reference evidence="4 5" key="2">
    <citation type="journal article" date="2012" name="Stand. Genomic Sci.">
        <title>Complete genome sequence of the sulfate-reducing firmicute Desulfotomaculum ruminis type strain (DL(T)).</title>
        <authorList>
            <person name="Spring S."/>
            <person name="Visser M."/>
            <person name="Lu M."/>
            <person name="Copeland A."/>
            <person name="Lapidus A."/>
            <person name="Lucas S."/>
            <person name="Cheng J.F."/>
            <person name="Han C."/>
            <person name="Tapia R."/>
            <person name="Goodwin L.A."/>
            <person name="Pitluck S."/>
            <person name="Ivanova N."/>
            <person name="Land M."/>
            <person name="Hauser L."/>
            <person name="Larimer F."/>
            <person name="Rohde M."/>
            <person name="Goker M."/>
            <person name="Detter J.C."/>
            <person name="Kyrpides N.C."/>
            <person name="Woyke T."/>
            <person name="Schaap P.J."/>
            <person name="Plugge C.M."/>
            <person name="Muyzer G."/>
            <person name="Kuever J."/>
            <person name="Pereira I.A."/>
            <person name="Parshina S.N."/>
            <person name="Bernier-Latmani R."/>
            <person name="Stams A.J."/>
            <person name="Klenk H.P."/>
        </authorList>
    </citation>
    <scope>NUCLEOTIDE SEQUENCE [LARGE SCALE GENOMIC DNA]</scope>
    <source>
        <strain evidence="5">ATCC 23193 / DSM 2154 / NCIB 8452 / DL</strain>
    </source>
</reference>
<feature type="signal peptide" evidence="2">
    <location>
        <begin position="1"/>
        <end position="23"/>
    </location>
</feature>
<keyword evidence="1" id="KW-0175">Coiled coil</keyword>
<sequence>MKKRMITLLLAASMVMMMSVAEASETTKQISITDQDIQILVNNNAISLQANEEPIIYDGRTFVPIRLVSEALGLGVEWVQASKTVKITGNTNTSTDALLQKDAEIQNLKLQIDSLNNTIETLKADDNELSDLEDDLVSDYDYLEDVKIDDITLEGDEDDVNVTIEVNLDDYEDEWADLDDSDIEDYIEDVVYSIQDQLSDDTEVEGEIIDNDSDDVLVEFNKYGDDSLEVTFEDDDYRDGSSDSDVEDVEDSLEGDNFYVGDLTFTITDVSYDDDDEAVTATLETVDDDAASEWDDLSSSTMESDVTDICEDIADTFEDDADVSVDTVTVYFYDENQDSLESFDYYVDDGDLV</sequence>
<dbReference type="KEGG" id="dru:Desru_2993"/>
<keyword evidence="2" id="KW-0732">Signal</keyword>
<dbReference type="SUPFAM" id="SSF55383">
    <property type="entry name" value="Copper amine oxidase, domain N"/>
    <property type="match status" value="1"/>
</dbReference>
<dbReference type="RefSeq" id="WP_013842958.1">
    <property type="nucleotide sequence ID" value="NC_015589.1"/>
</dbReference>
<dbReference type="AlphaFoldDB" id="F6DTN2"/>
<dbReference type="Proteomes" id="UP000009234">
    <property type="component" value="Chromosome"/>
</dbReference>